<dbReference type="Proteomes" id="UP001469553">
    <property type="component" value="Unassembled WGS sequence"/>
</dbReference>
<reference evidence="6 7" key="1">
    <citation type="submission" date="2021-06" db="EMBL/GenBank/DDBJ databases">
        <authorList>
            <person name="Palmer J.M."/>
        </authorList>
    </citation>
    <scope>NUCLEOTIDE SEQUENCE [LARGE SCALE GENOMIC DNA]</scope>
    <source>
        <strain evidence="6 7">AS_MEX2019</strain>
        <tissue evidence="6">Muscle</tissue>
    </source>
</reference>
<dbReference type="InterPro" id="IPR039809">
    <property type="entry name" value="Chemokine_b/g/d"/>
</dbReference>
<dbReference type="InterPro" id="IPR001811">
    <property type="entry name" value="Chemokine_IL8-like_dom"/>
</dbReference>
<organism evidence="6 7">
    <name type="scientific">Ameca splendens</name>
    <dbReference type="NCBI Taxonomy" id="208324"/>
    <lineage>
        <taxon>Eukaryota</taxon>
        <taxon>Metazoa</taxon>
        <taxon>Chordata</taxon>
        <taxon>Craniata</taxon>
        <taxon>Vertebrata</taxon>
        <taxon>Euteleostomi</taxon>
        <taxon>Actinopterygii</taxon>
        <taxon>Neopterygii</taxon>
        <taxon>Teleostei</taxon>
        <taxon>Neoteleostei</taxon>
        <taxon>Acanthomorphata</taxon>
        <taxon>Ovalentaria</taxon>
        <taxon>Atherinomorphae</taxon>
        <taxon>Cyprinodontiformes</taxon>
        <taxon>Goodeidae</taxon>
        <taxon>Ameca</taxon>
    </lineage>
</organism>
<keyword evidence="3" id="KW-0964">Secreted</keyword>
<dbReference type="InterPro" id="IPR036048">
    <property type="entry name" value="Interleukin_8-like_sf"/>
</dbReference>
<keyword evidence="4" id="KW-0732">Signal</keyword>
<evidence type="ECO:0000256" key="2">
    <source>
        <dbReference type="ARBA" id="ARBA00022514"/>
    </source>
</evidence>
<evidence type="ECO:0000256" key="4">
    <source>
        <dbReference type="ARBA" id="ARBA00022729"/>
    </source>
</evidence>
<dbReference type="PANTHER" id="PTHR12015">
    <property type="entry name" value="SMALL INDUCIBLE CYTOKINE A"/>
    <property type="match status" value="1"/>
</dbReference>
<dbReference type="Gene3D" id="2.40.50.40">
    <property type="match status" value="1"/>
</dbReference>
<dbReference type="PANTHER" id="PTHR12015:SF183">
    <property type="entry name" value="C-C MOTIF CHEMOKINE 3"/>
    <property type="match status" value="1"/>
</dbReference>
<proteinExistence type="predicted"/>
<keyword evidence="7" id="KW-1185">Reference proteome</keyword>
<evidence type="ECO:0000256" key="1">
    <source>
        <dbReference type="ARBA" id="ARBA00004613"/>
    </source>
</evidence>
<keyword evidence="2" id="KW-0202">Cytokine</keyword>
<name>A0ABV0ZXL3_9TELE</name>
<accession>A0ABV0ZXL3</accession>
<feature type="non-terminal residue" evidence="6">
    <location>
        <position position="1"/>
    </location>
</feature>
<comment type="caution">
    <text evidence="6">The sequence shown here is derived from an EMBL/GenBank/DDBJ whole genome shotgun (WGS) entry which is preliminary data.</text>
</comment>
<dbReference type="Pfam" id="PF00048">
    <property type="entry name" value="IL8"/>
    <property type="match status" value="1"/>
</dbReference>
<evidence type="ECO:0000313" key="6">
    <source>
        <dbReference type="EMBL" id="MEQ2310669.1"/>
    </source>
</evidence>
<evidence type="ECO:0000256" key="3">
    <source>
        <dbReference type="ARBA" id="ARBA00022525"/>
    </source>
</evidence>
<dbReference type="EMBL" id="JAHRIP010075923">
    <property type="protein sequence ID" value="MEQ2310669.1"/>
    <property type="molecule type" value="Genomic_DNA"/>
</dbReference>
<dbReference type="SMART" id="SM00199">
    <property type="entry name" value="SCY"/>
    <property type="match status" value="1"/>
</dbReference>
<dbReference type="SUPFAM" id="SSF54117">
    <property type="entry name" value="Interleukin 8-like chemokines"/>
    <property type="match status" value="1"/>
</dbReference>
<gene>
    <name evidence="6" type="ORF">AMECASPLE_011412</name>
</gene>
<sequence length="77" mass="8767">DAQQYNTGPVDCCVNFSSVVIPKKYVSEIEKTHSSCTQKGFIVKTVKGRSFCFRESVPWVLKAYNQMQNPEDCSQQQ</sequence>
<protein>
    <recommendedName>
        <fullName evidence="5">Chemokine interleukin-8-like domain-containing protein</fullName>
    </recommendedName>
</protein>
<feature type="domain" description="Chemokine interleukin-8-like" evidence="5">
    <location>
        <begin position="9"/>
        <end position="67"/>
    </location>
</feature>
<evidence type="ECO:0000259" key="5">
    <source>
        <dbReference type="SMART" id="SM00199"/>
    </source>
</evidence>
<comment type="subcellular location">
    <subcellularLocation>
        <location evidence="1">Secreted</location>
    </subcellularLocation>
</comment>
<evidence type="ECO:0000313" key="7">
    <source>
        <dbReference type="Proteomes" id="UP001469553"/>
    </source>
</evidence>